<dbReference type="PANTHER" id="PTHR43133:SF8">
    <property type="entry name" value="RNA POLYMERASE SIGMA FACTOR HI_1459-RELATED"/>
    <property type="match status" value="1"/>
</dbReference>
<feature type="region of interest" description="Disordered" evidence="6">
    <location>
        <begin position="185"/>
        <end position="206"/>
    </location>
</feature>
<feature type="region of interest" description="Disordered" evidence="6">
    <location>
        <begin position="1"/>
        <end position="80"/>
    </location>
</feature>
<feature type="region of interest" description="Disordered" evidence="6">
    <location>
        <begin position="341"/>
        <end position="498"/>
    </location>
</feature>
<keyword evidence="4" id="KW-0238">DNA-binding</keyword>
<dbReference type="InterPro" id="IPR039425">
    <property type="entry name" value="RNA_pol_sigma-70-like"/>
</dbReference>
<evidence type="ECO:0000256" key="5">
    <source>
        <dbReference type="ARBA" id="ARBA00023163"/>
    </source>
</evidence>
<keyword evidence="3" id="KW-0731">Sigma factor</keyword>
<dbReference type="InterPro" id="IPR036388">
    <property type="entry name" value="WH-like_DNA-bd_sf"/>
</dbReference>
<comment type="similarity">
    <text evidence="1">Belongs to the sigma-70 factor family. ECF subfamily.</text>
</comment>
<comment type="caution">
    <text evidence="7">The sequence shown here is derived from an EMBL/GenBank/DDBJ whole genome shotgun (WGS) entry which is preliminary data.</text>
</comment>
<evidence type="ECO:0000313" key="7">
    <source>
        <dbReference type="EMBL" id="MEU3709272.1"/>
    </source>
</evidence>
<evidence type="ECO:0000256" key="1">
    <source>
        <dbReference type="ARBA" id="ARBA00010641"/>
    </source>
</evidence>
<keyword evidence="5" id="KW-0804">Transcription</keyword>
<evidence type="ECO:0000256" key="4">
    <source>
        <dbReference type="ARBA" id="ARBA00023125"/>
    </source>
</evidence>
<evidence type="ECO:0008006" key="9">
    <source>
        <dbReference type="Google" id="ProtNLM"/>
    </source>
</evidence>
<feature type="compositionally biased region" description="Pro residues" evidence="6">
    <location>
        <begin position="196"/>
        <end position="205"/>
    </location>
</feature>
<dbReference type="EMBL" id="JBEZVI010000002">
    <property type="protein sequence ID" value="MEU3709272.1"/>
    <property type="molecule type" value="Genomic_DNA"/>
</dbReference>
<feature type="compositionally biased region" description="Low complexity" evidence="6">
    <location>
        <begin position="28"/>
        <end position="40"/>
    </location>
</feature>
<dbReference type="RefSeq" id="WP_359040791.1">
    <property type="nucleotide sequence ID" value="NZ_JBEZVI010000002.1"/>
</dbReference>
<evidence type="ECO:0000256" key="2">
    <source>
        <dbReference type="ARBA" id="ARBA00023015"/>
    </source>
</evidence>
<evidence type="ECO:0000256" key="6">
    <source>
        <dbReference type="SAM" id="MobiDB-lite"/>
    </source>
</evidence>
<sequence>MSHRNRQQPDRRPPERHPRRPPTRRNPDPAASEGPAPGAAPEDRQPRPAPEPPTDRARPAPDPALDDTAELPILTGDPADTMEFPIVTIAPPRPSVRTGAGPGPAQDPGAAAVAAFDALYERHAEPLIRQAYLLTGRPRRAQEAVERAFRLAWQRWPEVAVDRDPVGWLRAAAHEYALSPWHGLRTGTRTAERPTPTAPAPPPADPGDRALLGALLELPAPYRRTLVLHDGVGLGLRETAAEAEASIRAAAGRLTHARTTVAERMPELELAARSPERQGAILHERLTALAATPPVAPPAPEAVRGGSDLSVRRLTYGALGLTGLLAATTVFALVTAVWHGEPAPPEHPRASAPARPASAPGTHRPPKDTAQAPPGSPAPDADADDPGDAPAARDDGPDPADDGDDKAARPSPAPGGHPGPQPAPGTAPSAAQKGAAQKNAPQKDATPRAAPPPAPAASGSAPPPSPAAATPKAAAPPPSAPGSAAPRAVPPPAAPAPH</sequence>
<dbReference type="Gene3D" id="1.10.1740.10">
    <property type="match status" value="1"/>
</dbReference>
<keyword evidence="2" id="KW-0805">Transcription regulation</keyword>
<dbReference type="PANTHER" id="PTHR43133">
    <property type="entry name" value="RNA POLYMERASE ECF-TYPE SIGMA FACTO"/>
    <property type="match status" value="1"/>
</dbReference>
<dbReference type="Gene3D" id="1.10.10.10">
    <property type="entry name" value="Winged helix-like DNA-binding domain superfamily/Winged helix DNA-binding domain"/>
    <property type="match status" value="1"/>
</dbReference>
<feature type="compositionally biased region" description="Pro residues" evidence="6">
    <location>
        <begin position="488"/>
        <end position="498"/>
    </location>
</feature>
<dbReference type="SUPFAM" id="SSF88659">
    <property type="entry name" value="Sigma3 and sigma4 domains of RNA polymerase sigma factors"/>
    <property type="match status" value="1"/>
</dbReference>
<evidence type="ECO:0000313" key="8">
    <source>
        <dbReference type="Proteomes" id="UP001550853"/>
    </source>
</evidence>
<keyword evidence="8" id="KW-1185">Reference proteome</keyword>
<name>A0ABV2YU51_9ACTN</name>
<feature type="compositionally biased region" description="Pro residues" evidence="6">
    <location>
        <begin position="411"/>
        <end position="425"/>
    </location>
</feature>
<reference evidence="7 8" key="1">
    <citation type="submission" date="2024-06" db="EMBL/GenBank/DDBJ databases">
        <title>The Natural Products Discovery Center: Release of the First 8490 Sequenced Strains for Exploring Actinobacteria Biosynthetic Diversity.</title>
        <authorList>
            <person name="Kalkreuter E."/>
            <person name="Kautsar S.A."/>
            <person name="Yang D."/>
            <person name="Bader C.D."/>
            <person name="Teijaro C.N."/>
            <person name="Fluegel L."/>
            <person name="Davis C.M."/>
            <person name="Simpson J.R."/>
            <person name="Lauterbach L."/>
            <person name="Steele A.D."/>
            <person name="Gui C."/>
            <person name="Meng S."/>
            <person name="Li G."/>
            <person name="Viehrig K."/>
            <person name="Ye F."/>
            <person name="Su P."/>
            <person name="Kiefer A.F."/>
            <person name="Nichols A."/>
            <person name="Cepeda A.J."/>
            <person name="Yan W."/>
            <person name="Fan B."/>
            <person name="Jiang Y."/>
            <person name="Adhikari A."/>
            <person name="Zheng C.-J."/>
            <person name="Schuster L."/>
            <person name="Cowan T.M."/>
            <person name="Smanski M.J."/>
            <person name="Chevrette M.G."/>
            <person name="De Carvalho L.P.S."/>
            <person name="Shen B."/>
        </authorList>
    </citation>
    <scope>NUCLEOTIDE SEQUENCE [LARGE SCALE GENOMIC DNA]</scope>
    <source>
        <strain evidence="7 8">NPDC033039</strain>
    </source>
</reference>
<dbReference type="Proteomes" id="UP001550853">
    <property type="component" value="Unassembled WGS sequence"/>
</dbReference>
<feature type="compositionally biased region" description="Low complexity" evidence="6">
    <location>
        <begin position="185"/>
        <end position="195"/>
    </location>
</feature>
<organism evidence="7 8">
    <name type="scientific">Streptomyces catenulae</name>
    <dbReference type="NCBI Taxonomy" id="66875"/>
    <lineage>
        <taxon>Bacteria</taxon>
        <taxon>Bacillati</taxon>
        <taxon>Actinomycetota</taxon>
        <taxon>Actinomycetes</taxon>
        <taxon>Kitasatosporales</taxon>
        <taxon>Streptomycetaceae</taxon>
        <taxon>Streptomyces</taxon>
    </lineage>
</organism>
<feature type="compositionally biased region" description="Basic and acidic residues" evidence="6">
    <location>
        <begin position="7"/>
        <end position="16"/>
    </location>
</feature>
<dbReference type="InterPro" id="IPR013325">
    <property type="entry name" value="RNA_pol_sigma_r2"/>
</dbReference>
<feature type="compositionally biased region" description="Pro residues" evidence="6">
    <location>
        <begin position="449"/>
        <end position="466"/>
    </location>
</feature>
<evidence type="ECO:0000256" key="3">
    <source>
        <dbReference type="ARBA" id="ARBA00023082"/>
    </source>
</evidence>
<protein>
    <recommendedName>
        <fullName evidence="9">RNA polymerase sigma factor</fullName>
    </recommendedName>
</protein>
<proteinExistence type="inferred from homology"/>
<dbReference type="SUPFAM" id="SSF88946">
    <property type="entry name" value="Sigma2 domain of RNA polymerase sigma factors"/>
    <property type="match status" value="1"/>
</dbReference>
<gene>
    <name evidence="7" type="ORF">AB0E61_04130</name>
</gene>
<feature type="compositionally biased region" description="Low complexity" evidence="6">
    <location>
        <begin position="350"/>
        <end position="360"/>
    </location>
</feature>
<dbReference type="InterPro" id="IPR013324">
    <property type="entry name" value="RNA_pol_sigma_r3/r4-like"/>
</dbReference>
<accession>A0ABV2YU51</accession>